<dbReference type="OrthoDB" id="10012272at2759"/>
<dbReference type="EMBL" id="UYRR01025367">
    <property type="protein sequence ID" value="VDK34991.1"/>
    <property type="molecule type" value="Genomic_DNA"/>
</dbReference>
<proteinExistence type="predicted"/>
<protein>
    <submittedName>
        <fullName evidence="3">Holliday junction branch migration DNA helicase RuvB</fullName>
    </submittedName>
</protein>
<reference evidence="3" key="1">
    <citation type="submission" date="2017-02" db="UniProtKB">
        <authorList>
            <consortium name="WormBaseParasite"/>
        </authorList>
    </citation>
    <scope>IDENTIFICATION</scope>
</reference>
<evidence type="ECO:0000313" key="1">
    <source>
        <dbReference type="EMBL" id="VDK34991.1"/>
    </source>
</evidence>
<dbReference type="AlphaFoldDB" id="A0A0M3JN90"/>
<reference evidence="1 2" key="2">
    <citation type="submission" date="2018-11" db="EMBL/GenBank/DDBJ databases">
        <authorList>
            <consortium name="Pathogen Informatics"/>
        </authorList>
    </citation>
    <scope>NUCLEOTIDE SEQUENCE [LARGE SCALE GENOMIC DNA]</scope>
</reference>
<evidence type="ECO:0000313" key="2">
    <source>
        <dbReference type="Proteomes" id="UP000267096"/>
    </source>
</evidence>
<accession>A0A0M3JN90</accession>
<dbReference type="Proteomes" id="UP000267096">
    <property type="component" value="Unassembled WGS sequence"/>
</dbReference>
<organism evidence="3">
    <name type="scientific">Anisakis simplex</name>
    <name type="common">Herring worm</name>
    <dbReference type="NCBI Taxonomy" id="6269"/>
    <lineage>
        <taxon>Eukaryota</taxon>
        <taxon>Metazoa</taxon>
        <taxon>Ecdysozoa</taxon>
        <taxon>Nematoda</taxon>
        <taxon>Chromadorea</taxon>
        <taxon>Rhabditida</taxon>
        <taxon>Spirurina</taxon>
        <taxon>Ascaridomorpha</taxon>
        <taxon>Ascaridoidea</taxon>
        <taxon>Anisakidae</taxon>
        <taxon>Anisakis</taxon>
        <taxon>Anisakis simplex complex</taxon>
    </lineage>
</organism>
<dbReference type="WBParaSite" id="ASIM_0000913001-mRNA-1">
    <property type="protein sequence ID" value="ASIM_0000913001-mRNA-1"/>
    <property type="gene ID" value="ASIM_0000913001"/>
</dbReference>
<name>A0A0M3JN90_ANISI</name>
<gene>
    <name evidence="1" type="ORF">ASIM_LOCUS8872</name>
</gene>
<evidence type="ECO:0000313" key="3">
    <source>
        <dbReference type="WBParaSite" id="ASIM_0000913001-mRNA-1"/>
    </source>
</evidence>
<keyword evidence="2" id="KW-1185">Reference proteome</keyword>
<sequence>MKEIQMNIDTPTMPTTDESDVIFSEVEQHIDPAFDQIGSNRLQNILEMDLPRPKALLSHRGYDVGQGAIA</sequence>